<keyword evidence="2" id="KW-1185">Reference proteome</keyword>
<protein>
    <submittedName>
        <fullName evidence="1">Uncharacterized protein</fullName>
    </submittedName>
</protein>
<evidence type="ECO:0000313" key="2">
    <source>
        <dbReference type="Proteomes" id="UP001143856"/>
    </source>
</evidence>
<dbReference type="Proteomes" id="UP001143856">
    <property type="component" value="Unassembled WGS sequence"/>
</dbReference>
<gene>
    <name evidence="1" type="ORF">NUW58_g10806</name>
</gene>
<dbReference type="EMBL" id="JAPDGR010005397">
    <property type="protein sequence ID" value="KAJ2965862.1"/>
    <property type="molecule type" value="Genomic_DNA"/>
</dbReference>
<comment type="caution">
    <text evidence="1">The sequence shown here is derived from an EMBL/GenBank/DDBJ whole genome shotgun (WGS) entry which is preliminary data.</text>
</comment>
<accession>A0ACC1MFR6</accession>
<organism evidence="1 2">
    <name type="scientific">Xylaria curta</name>
    <dbReference type="NCBI Taxonomy" id="42375"/>
    <lineage>
        <taxon>Eukaryota</taxon>
        <taxon>Fungi</taxon>
        <taxon>Dikarya</taxon>
        <taxon>Ascomycota</taxon>
        <taxon>Pezizomycotina</taxon>
        <taxon>Sordariomycetes</taxon>
        <taxon>Xylariomycetidae</taxon>
        <taxon>Xylariales</taxon>
        <taxon>Xylariaceae</taxon>
        <taxon>Xylaria</taxon>
    </lineage>
</organism>
<sequence>MITAQFDSIGYSHVLANLRREVLEDLWLLVQKRTDTTFFTVYLIVFMMLHEVSVACQDRRRRAKEQGLESYYDLEDVTAEIKRGADVILAHWHYYKGDLDPLVMSEARMTQAFGTDSTEEIRVLMATCQKYEQRSEYRLGVPGWFQVGTADTVVGKSLQNEATMEDDPLYLVSQMFERNWRPAHGS</sequence>
<reference evidence="1" key="1">
    <citation type="submission" date="2022-10" db="EMBL/GenBank/DDBJ databases">
        <title>Genome Sequence of Xylaria curta.</title>
        <authorList>
            <person name="Buettner E."/>
        </authorList>
    </citation>
    <scope>NUCLEOTIDE SEQUENCE</scope>
    <source>
        <strain evidence="1">Babe10</strain>
    </source>
</reference>
<evidence type="ECO:0000313" key="1">
    <source>
        <dbReference type="EMBL" id="KAJ2965862.1"/>
    </source>
</evidence>
<name>A0ACC1MFR6_9PEZI</name>
<proteinExistence type="predicted"/>